<dbReference type="EMBL" id="PQWO01000011">
    <property type="protein sequence ID" value="PZD72342.1"/>
    <property type="molecule type" value="Genomic_DNA"/>
</dbReference>
<dbReference type="AlphaFoldDB" id="A0A2W1JN64"/>
<organism evidence="3 4">
    <name type="scientific">Acaryochloris thomasi RCC1774</name>
    <dbReference type="NCBI Taxonomy" id="1764569"/>
    <lineage>
        <taxon>Bacteria</taxon>
        <taxon>Bacillati</taxon>
        <taxon>Cyanobacteriota</taxon>
        <taxon>Cyanophyceae</taxon>
        <taxon>Acaryochloridales</taxon>
        <taxon>Acaryochloridaceae</taxon>
        <taxon>Acaryochloris</taxon>
        <taxon>Acaryochloris thomasi</taxon>
    </lineage>
</organism>
<dbReference type="GO" id="GO:0080120">
    <property type="term" value="P:CAAX-box protein maturation"/>
    <property type="evidence" value="ECO:0007669"/>
    <property type="project" value="UniProtKB-ARBA"/>
</dbReference>
<feature type="transmembrane region" description="Helical" evidence="1">
    <location>
        <begin position="107"/>
        <end position="126"/>
    </location>
</feature>
<sequence>MTMNVKPQPWPLWPTLGFSTLIIGTLLGASTAIALVAIFIVMAQTPGAEVQDFTQIAKSLETNGLLLAISTLVADTIGIGLIYFFVRLRRSITVPQYLGLRGISVKTFVLWHIAFLGFLVLSELSMKLFHQSDQFMVEAFTSAHHLVPLFIAVVLVGPLFEELLFRGFMIPGIARSSLGPTGAVLISSGIWAVIHLQYNLFFMGILFGFGLLLGIAQLKTRSLYLPLAMHSLNNLIAFVGAALTVR</sequence>
<dbReference type="RefSeq" id="WP_110987311.1">
    <property type="nucleotide sequence ID" value="NZ_CAWNWM010000011.1"/>
</dbReference>
<gene>
    <name evidence="3" type="ORF">C1752_03929</name>
</gene>
<feature type="transmembrane region" description="Helical" evidence="1">
    <location>
        <begin position="65"/>
        <end position="86"/>
    </location>
</feature>
<feature type="transmembrane region" description="Helical" evidence="1">
    <location>
        <begin position="177"/>
        <end position="194"/>
    </location>
</feature>
<dbReference type="InterPro" id="IPR003675">
    <property type="entry name" value="Rce1/LyrA-like_dom"/>
</dbReference>
<name>A0A2W1JN64_9CYAN</name>
<dbReference type="Pfam" id="PF02517">
    <property type="entry name" value="Rce1-like"/>
    <property type="match status" value="1"/>
</dbReference>
<keyword evidence="4" id="KW-1185">Reference proteome</keyword>
<dbReference type="PANTHER" id="PTHR36435:SF1">
    <property type="entry name" value="CAAX AMINO TERMINAL PROTEASE FAMILY PROTEIN"/>
    <property type="match status" value="1"/>
</dbReference>
<dbReference type="GO" id="GO:0004175">
    <property type="term" value="F:endopeptidase activity"/>
    <property type="evidence" value="ECO:0007669"/>
    <property type="project" value="UniProtKB-ARBA"/>
</dbReference>
<dbReference type="Proteomes" id="UP000248857">
    <property type="component" value="Unassembled WGS sequence"/>
</dbReference>
<keyword evidence="1" id="KW-0812">Transmembrane</keyword>
<evidence type="ECO:0000313" key="3">
    <source>
        <dbReference type="EMBL" id="PZD72342.1"/>
    </source>
</evidence>
<keyword evidence="1" id="KW-0472">Membrane</keyword>
<dbReference type="PANTHER" id="PTHR36435">
    <property type="entry name" value="SLR1288 PROTEIN"/>
    <property type="match status" value="1"/>
</dbReference>
<feature type="domain" description="CAAX prenyl protease 2/Lysostaphin resistance protein A-like" evidence="2">
    <location>
        <begin position="145"/>
        <end position="236"/>
    </location>
</feature>
<comment type="caution">
    <text evidence="3">The sequence shown here is derived from an EMBL/GenBank/DDBJ whole genome shotgun (WGS) entry which is preliminary data.</text>
</comment>
<proteinExistence type="predicted"/>
<feature type="transmembrane region" description="Helical" evidence="1">
    <location>
        <begin position="200"/>
        <end position="216"/>
    </location>
</feature>
<protein>
    <recommendedName>
        <fullName evidence="2">CAAX prenyl protease 2/Lysostaphin resistance protein A-like domain-containing protein</fullName>
    </recommendedName>
</protein>
<feature type="transmembrane region" description="Helical" evidence="1">
    <location>
        <begin position="223"/>
        <end position="245"/>
    </location>
</feature>
<evidence type="ECO:0000259" key="2">
    <source>
        <dbReference type="Pfam" id="PF02517"/>
    </source>
</evidence>
<evidence type="ECO:0000313" key="4">
    <source>
        <dbReference type="Proteomes" id="UP000248857"/>
    </source>
</evidence>
<accession>A0A2W1JN64</accession>
<evidence type="ECO:0000256" key="1">
    <source>
        <dbReference type="SAM" id="Phobius"/>
    </source>
</evidence>
<dbReference type="InterPro" id="IPR052710">
    <property type="entry name" value="CAAX_protease"/>
</dbReference>
<keyword evidence="1" id="KW-1133">Transmembrane helix</keyword>
<reference evidence="3 4" key="1">
    <citation type="journal article" date="2018" name="Sci. Rep.">
        <title>A novel species of the marine cyanobacterium Acaryochloris with a unique pigment content and lifestyle.</title>
        <authorList>
            <person name="Partensky F."/>
            <person name="Six C."/>
            <person name="Ratin M."/>
            <person name="Garczarek L."/>
            <person name="Vaulot D."/>
            <person name="Probert I."/>
            <person name="Calteau A."/>
            <person name="Gourvil P."/>
            <person name="Marie D."/>
            <person name="Grebert T."/>
            <person name="Bouchier C."/>
            <person name="Le Panse S."/>
            <person name="Gachenot M."/>
            <person name="Rodriguez F."/>
            <person name="Garrido J.L."/>
        </authorList>
    </citation>
    <scope>NUCLEOTIDE SEQUENCE [LARGE SCALE GENOMIC DNA]</scope>
    <source>
        <strain evidence="3 4">RCC1774</strain>
    </source>
</reference>
<feature type="transmembrane region" description="Helical" evidence="1">
    <location>
        <begin position="146"/>
        <end position="165"/>
    </location>
</feature>
<dbReference type="OrthoDB" id="9782250at2"/>
<feature type="transmembrane region" description="Helical" evidence="1">
    <location>
        <begin position="12"/>
        <end position="45"/>
    </location>
</feature>